<dbReference type="EMBL" id="MCGE01000010">
    <property type="protein sequence ID" value="ORZ16868.1"/>
    <property type="molecule type" value="Genomic_DNA"/>
</dbReference>
<sequence>MSKLTAYEEQRLKNIERNRKLLADFDIDKARSDLLDTSSTPASPTPTPVKQRATKSPINKRKQPVVQRKRRQSSRLRGIEAPTIEVNEDDRIEPSKNEQSNSDDHDDVDEELWDGKLIKADDYFDKATRDNAVRTDGKFTGWINADLIEKYQFEMSAQEAWEKNGGGKFSYKDPLGNGTKRKTGGTGRNSAKVMYYIHIHEQWTGDWTDEEKELFMKVTRKYGCGDKWGLFASYIPHRVGYQCSNYYRSIILPSGIVFDDNYEYSPSGKPFYVGPFGTKSS</sequence>
<dbReference type="InterPro" id="IPR050853">
    <property type="entry name" value="WD_repeat_DNA-damage-binding"/>
</dbReference>
<keyword evidence="3" id="KW-0227">DNA damage</keyword>
<evidence type="ECO:0000256" key="3">
    <source>
        <dbReference type="RuleBase" id="RU365004"/>
    </source>
</evidence>
<evidence type="ECO:0000313" key="7">
    <source>
        <dbReference type="Proteomes" id="UP000193560"/>
    </source>
</evidence>
<feature type="region of interest" description="Disordered" evidence="4">
    <location>
        <begin position="32"/>
        <end position="108"/>
    </location>
</feature>
<keyword evidence="3" id="KW-0238">DNA-binding</keyword>
<proteinExistence type="inferred from homology"/>
<evidence type="ECO:0000259" key="5">
    <source>
        <dbReference type="PROSITE" id="PS50090"/>
    </source>
</evidence>
<dbReference type="STRING" id="90262.A0A1X2IHR6"/>
<keyword evidence="7" id="KW-1185">Reference proteome</keyword>
<evidence type="ECO:0000313" key="6">
    <source>
        <dbReference type="EMBL" id="ORZ16868.1"/>
    </source>
</evidence>
<gene>
    <name evidence="6" type="ORF">BCR42DRAFT_413356</name>
</gene>
<dbReference type="GO" id="GO:2000001">
    <property type="term" value="P:regulation of DNA damage checkpoint"/>
    <property type="evidence" value="ECO:0007669"/>
    <property type="project" value="TreeGrafter"/>
</dbReference>
<evidence type="ECO:0000256" key="2">
    <source>
        <dbReference type="ARBA" id="ARBA00022737"/>
    </source>
</evidence>
<organism evidence="6 7">
    <name type="scientific">Absidia repens</name>
    <dbReference type="NCBI Taxonomy" id="90262"/>
    <lineage>
        <taxon>Eukaryota</taxon>
        <taxon>Fungi</taxon>
        <taxon>Fungi incertae sedis</taxon>
        <taxon>Mucoromycota</taxon>
        <taxon>Mucoromycotina</taxon>
        <taxon>Mucoromycetes</taxon>
        <taxon>Mucorales</taxon>
        <taxon>Cunninghamellaceae</taxon>
        <taxon>Absidia</taxon>
    </lineage>
</organism>
<dbReference type="PROSITE" id="PS50090">
    <property type="entry name" value="MYB_LIKE"/>
    <property type="match status" value="1"/>
</dbReference>
<dbReference type="InterPro" id="IPR009057">
    <property type="entry name" value="Homeodomain-like_sf"/>
</dbReference>
<evidence type="ECO:0000256" key="4">
    <source>
        <dbReference type="SAM" id="MobiDB-lite"/>
    </source>
</evidence>
<dbReference type="SUPFAM" id="SSF46689">
    <property type="entry name" value="Homeodomain-like"/>
    <property type="match status" value="1"/>
</dbReference>
<dbReference type="GO" id="GO:0005634">
    <property type="term" value="C:nucleus"/>
    <property type="evidence" value="ECO:0007669"/>
    <property type="project" value="TreeGrafter"/>
</dbReference>
<dbReference type="Gene3D" id="1.10.10.60">
    <property type="entry name" value="Homeodomain-like"/>
    <property type="match status" value="1"/>
</dbReference>
<dbReference type="Proteomes" id="UP000193560">
    <property type="component" value="Unassembled WGS sequence"/>
</dbReference>
<dbReference type="OrthoDB" id="10258692at2759"/>
<dbReference type="CDD" id="cd00167">
    <property type="entry name" value="SANT"/>
    <property type="match status" value="1"/>
</dbReference>
<comment type="caution">
    <text evidence="6">The sequence shown here is derived from an EMBL/GenBank/DDBJ whole genome shotgun (WGS) entry which is preliminary data.</text>
</comment>
<accession>A0A1X2IHR6</accession>
<name>A0A1X2IHR6_9FUNG</name>
<dbReference type="Pfam" id="PF00249">
    <property type="entry name" value="Myb_DNA-binding"/>
    <property type="match status" value="1"/>
</dbReference>
<dbReference type="PANTHER" id="PTHR14773">
    <property type="entry name" value="WD REPEAT-CONTAINING PROTEIN 76"/>
    <property type="match status" value="1"/>
</dbReference>
<dbReference type="GO" id="GO:0006974">
    <property type="term" value="P:DNA damage response"/>
    <property type="evidence" value="ECO:0007669"/>
    <property type="project" value="UniProtKB-KW"/>
</dbReference>
<dbReference type="InterPro" id="IPR001005">
    <property type="entry name" value="SANT/Myb"/>
</dbReference>
<feature type="domain" description="Myb-like" evidence="5">
    <location>
        <begin position="205"/>
        <end position="251"/>
    </location>
</feature>
<evidence type="ECO:0000256" key="1">
    <source>
        <dbReference type="ARBA" id="ARBA00022574"/>
    </source>
</evidence>
<keyword evidence="1 3" id="KW-0853">WD repeat</keyword>
<comment type="similarity">
    <text evidence="3">Belongs to the WD repeat DDB2/WDR76 family.</text>
</comment>
<reference evidence="6 7" key="1">
    <citation type="submission" date="2016-07" db="EMBL/GenBank/DDBJ databases">
        <title>Pervasive Adenine N6-methylation of Active Genes in Fungi.</title>
        <authorList>
            <consortium name="DOE Joint Genome Institute"/>
            <person name="Mondo S.J."/>
            <person name="Dannebaum R.O."/>
            <person name="Kuo R.C."/>
            <person name="Labutti K."/>
            <person name="Haridas S."/>
            <person name="Kuo A."/>
            <person name="Salamov A."/>
            <person name="Ahrendt S.R."/>
            <person name="Lipzen A."/>
            <person name="Sullivan W."/>
            <person name="Andreopoulos W.B."/>
            <person name="Clum A."/>
            <person name="Lindquist E."/>
            <person name="Daum C."/>
            <person name="Ramamoorthy G.K."/>
            <person name="Gryganskyi A."/>
            <person name="Culley D."/>
            <person name="Magnuson J.K."/>
            <person name="James T.Y."/>
            <person name="O'Malley M.A."/>
            <person name="Stajich J.E."/>
            <person name="Spatafora J.W."/>
            <person name="Visel A."/>
            <person name="Grigoriev I.V."/>
        </authorList>
    </citation>
    <scope>NUCLEOTIDE SEQUENCE [LARGE SCALE GENOMIC DNA]</scope>
    <source>
        <strain evidence="6 7">NRRL 1336</strain>
    </source>
</reference>
<protein>
    <recommendedName>
        <fullName evidence="3">DNA damage-binding protein CMR1</fullName>
    </recommendedName>
</protein>
<comment type="function">
    <text evidence="3">DNA-binding protein that binds to both single- and double-stranded DNA. Binds preferentially to UV-damaged DNA. May be involved in DNA-metabolic processes.</text>
</comment>
<dbReference type="GO" id="GO:0003677">
    <property type="term" value="F:DNA binding"/>
    <property type="evidence" value="ECO:0007669"/>
    <property type="project" value="UniProtKB-UniRule"/>
</dbReference>
<dbReference type="AlphaFoldDB" id="A0A1X2IHR6"/>
<keyword evidence="2" id="KW-0677">Repeat</keyword>
<feature type="compositionally biased region" description="Basic residues" evidence="4">
    <location>
        <begin position="58"/>
        <end position="74"/>
    </location>
</feature>
<dbReference type="PANTHER" id="PTHR14773:SF0">
    <property type="entry name" value="WD REPEAT-CONTAINING PROTEIN 76"/>
    <property type="match status" value="1"/>
</dbReference>